<dbReference type="InterPro" id="IPR050312">
    <property type="entry name" value="IolE/XylAMocC-like"/>
</dbReference>
<protein>
    <submittedName>
        <fullName evidence="2">Sugar phosphate isomerase/epimerase</fullName>
    </submittedName>
</protein>
<dbReference type="Gene3D" id="3.20.20.150">
    <property type="entry name" value="Divalent-metal-dependent TIM barrel enzymes"/>
    <property type="match status" value="1"/>
</dbReference>
<proteinExistence type="predicted"/>
<dbReference type="EMBL" id="JAHQCX010000007">
    <property type="protein sequence ID" value="MBU9726818.1"/>
    <property type="molecule type" value="Genomic_DNA"/>
</dbReference>
<evidence type="ECO:0000313" key="3">
    <source>
        <dbReference type="Proteomes" id="UP001314681"/>
    </source>
</evidence>
<sequence>MEIGVFIHIHEDTDIMQEFQKIRNMGLRSCQVSIWDTRLYTDENAEAIREAQAGTGVNVSALWAGWSGPQVWDFYEGPLTLGLVPGAYRHARLKELLAASDFAEKLQVSDVVTHAGFLPENPNDPDYTGVISALRYLAGYMKEKGQYFLFESGQETPTTLVRAIGDVGTGNLGINFDTANVILYGKANPADAAGVFGRYVRNMHCKDGEFPVDGRNLGREVPLGQGRANLPQVLQILVNAGYRGPLTIEREISGEQQIRDIEWARDYLTEILKNLEPRS</sequence>
<gene>
    <name evidence="2" type="ORF">KTH90_12405</name>
</gene>
<evidence type="ECO:0000259" key="1">
    <source>
        <dbReference type="Pfam" id="PF01261"/>
    </source>
</evidence>
<organism evidence="2 3">
    <name type="scientific">Diplocloster modestus</name>
    <dbReference type="NCBI Taxonomy" id="2850322"/>
    <lineage>
        <taxon>Bacteria</taxon>
        <taxon>Bacillati</taxon>
        <taxon>Bacillota</taxon>
        <taxon>Clostridia</taxon>
        <taxon>Lachnospirales</taxon>
        <taxon>Lachnospiraceae</taxon>
        <taxon>Diplocloster</taxon>
    </lineage>
</organism>
<dbReference type="GO" id="GO:0016853">
    <property type="term" value="F:isomerase activity"/>
    <property type="evidence" value="ECO:0007669"/>
    <property type="project" value="UniProtKB-KW"/>
</dbReference>
<name>A0ABS6K8H2_9FIRM</name>
<dbReference type="Proteomes" id="UP001314681">
    <property type="component" value="Unassembled WGS sequence"/>
</dbReference>
<dbReference type="InterPro" id="IPR036237">
    <property type="entry name" value="Xyl_isomerase-like_sf"/>
</dbReference>
<dbReference type="Pfam" id="PF01261">
    <property type="entry name" value="AP_endonuc_2"/>
    <property type="match status" value="1"/>
</dbReference>
<keyword evidence="2" id="KW-0413">Isomerase</keyword>
<dbReference type="PANTHER" id="PTHR12110">
    <property type="entry name" value="HYDROXYPYRUVATE ISOMERASE"/>
    <property type="match status" value="1"/>
</dbReference>
<dbReference type="SUPFAM" id="SSF51658">
    <property type="entry name" value="Xylose isomerase-like"/>
    <property type="match status" value="1"/>
</dbReference>
<comment type="caution">
    <text evidence="2">The sequence shown here is derived from an EMBL/GenBank/DDBJ whole genome shotgun (WGS) entry which is preliminary data.</text>
</comment>
<dbReference type="InterPro" id="IPR013022">
    <property type="entry name" value="Xyl_isomerase-like_TIM-brl"/>
</dbReference>
<accession>A0ABS6K8H2</accession>
<dbReference type="PANTHER" id="PTHR12110:SF53">
    <property type="entry name" value="BLR5974 PROTEIN"/>
    <property type="match status" value="1"/>
</dbReference>
<reference evidence="2 3" key="1">
    <citation type="submission" date="2021-06" db="EMBL/GenBank/DDBJ databases">
        <title>Description of novel taxa of the family Lachnospiraceae.</title>
        <authorList>
            <person name="Chaplin A.V."/>
            <person name="Sokolova S.R."/>
            <person name="Pikina A.P."/>
            <person name="Korzhanova M."/>
            <person name="Belova V."/>
            <person name="Korostin D."/>
            <person name="Efimov B.A."/>
        </authorList>
    </citation>
    <scope>NUCLEOTIDE SEQUENCE [LARGE SCALE GENOMIC DNA]</scope>
    <source>
        <strain evidence="2 3">ASD4241</strain>
    </source>
</reference>
<feature type="domain" description="Xylose isomerase-like TIM barrel" evidence="1">
    <location>
        <begin position="19"/>
        <end position="266"/>
    </location>
</feature>
<evidence type="ECO:0000313" key="2">
    <source>
        <dbReference type="EMBL" id="MBU9726818.1"/>
    </source>
</evidence>
<keyword evidence="3" id="KW-1185">Reference proteome</keyword>